<evidence type="ECO:0000313" key="6">
    <source>
        <dbReference type="EMBL" id="CAF3882757.1"/>
    </source>
</evidence>
<evidence type="ECO:0000256" key="4">
    <source>
        <dbReference type="SAM" id="MobiDB-lite"/>
    </source>
</evidence>
<feature type="non-terminal residue" evidence="5">
    <location>
        <position position="1"/>
    </location>
</feature>
<name>A0A814QG90_9BILA</name>
<organism evidence="5 7">
    <name type="scientific">Didymodactylos carnosus</name>
    <dbReference type="NCBI Taxonomy" id="1234261"/>
    <lineage>
        <taxon>Eukaryota</taxon>
        <taxon>Metazoa</taxon>
        <taxon>Spiralia</taxon>
        <taxon>Gnathifera</taxon>
        <taxon>Rotifera</taxon>
        <taxon>Eurotatoria</taxon>
        <taxon>Bdelloidea</taxon>
        <taxon>Philodinida</taxon>
        <taxon>Philodinidae</taxon>
        <taxon>Didymodactylos</taxon>
    </lineage>
</organism>
<sequence>MAGERGYESLKNLMKAGNEVCNEISKSLQESTVAHALEQLALQINLESEAHKHLANTLVKDVSIPLKNWADAQLKARKPIEDCLNSRFKAWKDQKEIDKKYRGRSYEKTKEIELLYSKLDEAPKSSKSVAKDGSKMESSIRKAEDELKSTERKYHDATREVEIARQACDNEMCKACDQMEKMENDRIEETNKFVQIYANSMSTLTDKMARLSRELSELKIIPQEDIISAVKYYNINVPESEILLYDIYAESEHNAMTQERRLKSLSHWMKMLKSDLEIQQKSKEGIESLHGFCRKNENFSTSVQSDQIYFNRRSIELLTRLFQASLYKIECVYNRLINVQSPYFKDEQLFTTNFTKE</sequence>
<comment type="subcellular location">
    <subcellularLocation>
        <location evidence="1">Cytoplasm</location>
    </subcellularLocation>
</comment>
<dbReference type="Proteomes" id="UP000681722">
    <property type="component" value="Unassembled WGS sequence"/>
</dbReference>
<dbReference type="GO" id="GO:0005737">
    <property type="term" value="C:cytoplasm"/>
    <property type="evidence" value="ECO:0007669"/>
    <property type="project" value="TreeGrafter"/>
</dbReference>
<feature type="region of interest" description="Disordered" evidence="4">
    <location>
        <begin position="125"/>
        <end position="144"/>
    </location>
</feature>
<dbReference type="Proteomes" id="UP000663829">
    <property type="component" value="Unassembled WGS sequence"/>
</dbReference>
<dbReference type="PANTHER" id="PTHR23065">
    <property type="entry name" value="PROLINE-SERINE-THREONINE PHOSPHATASE INTERACTING PROTEIN 1"/>
    <property type="match status" value="1"/>
</dbReference>
<keyword evidence="2" id="KW-0963">Cytoplasm</keyword>
<evidence type="ECO:0000313" key="5">
    <source>
        <dbReference type="EMBL" id="CAF1119073.1"/>
    </source>
</evidence>
<evidence type="ECO:0000256" key="3">
    <source>
        <dbReference type="ARBA" id="ARBA00022553"/>
    </source>
</evidence>
<gene>
    <name evidence="5" type="ORF">GPM918_LOCUS19599</name>
    <name evidence="6" type="ORF">SRO942_LOCUS19596</name>
</gene>
<dbReference type="EMBL" id="CAJNOQ010005987">
    <property type="protein sequence ID" value="CAF1119073.1"/>
    <property type="molecule type" value="Genomic_DNA"/>
</dbReference>
<dbReference type="EMBL" id="CAJOBC010005987">
    <property type="protein sequence ID" value="CAF3882757.1"/>
    <property type="molecule type" value="Genomic_DNA"/>
</dbReference>
<evidence type="ECO:0000256" key="2">
    <source>
        <dbReference type="ARBA" id="ARBA00022490"/>
    </source>
</evidence>
<protein>
    <submittedName>
        <fullName evidence="5">Uncharacterized protein</fullName>
    </submittedName>
</protein>
<keyword evidence="7" id="KW-1185">Reference proteome</keyword>
<evidence type="ECO:0000313" key="7">
    <source>
        <dbReference type="Proteomes" id="UP000663829"/>
    </source>
</evidence>
<comment type="caution">
    <text evidence="5">The sequence shown here is derived from an EMBL/GenBank/DDBJ whole genome shotgun (WGS) entry which is preliminary data.</text>
</comment>
<dbReference type="OrthoDB" id="28357at2759"/>
<dbReference type="AlphaFoldDB" id="A0A814QG90"/>
<keyword evidence="3" id="KW-0597">Phosphoprotein</keyword>
<reference evidence="5" key="1">
    <citation type="submission" date="2021-02" db="EMBL/GenBank/DDBJ databases">
        <authorList>
            <person name="Nowell W R."/>
        </authorList>
    </citation>
    <scope>NUCLEOTIDE SEQUENCE</scope>
</reference>
<dbReference type="SUPFAM" id="SSF103657">
    <property type="entry name" value="BAR/IMD domain-like"/>
    <property type="match status" value="1"/>
</dbReference>
<dbReference type="PANTHER" id="PTHR23065:SF7">
    <property type="entry name" value="NOSTRIN, ISOFORM H"/>
    <property type="match status" value="1"/>
</dbReference>
<dbReference type="Gene3D" id="1.20.1270.60">
    <property type="entry name" value="Arfaptin homology (AH) domain/BAR domain"/>
    <property type="match status" value="1"/>
</dbReference>
<proteinExistence type="predicted"/>
<dbReference type="GO" id="GO:0005886">
    <property type="term" value="C:plasma membrane"/>
    <property type="evidence" value="ECO:0007669"/>
    <property type="project" value="TreeGrafter"/>
</dbReference>
<dbReference type="InterPro" id="IPR027267">
    <property type="entry name" value="AH/BAR_dom_sf"/>
</dbReference>
<accession>A0A814QG90</accession>
<evidence type="ECO:0000256" key="1">
    <source>
        <dbReference type="ARBA" id="ARBA00004496"/>
    </source>
</evidence>
<dbReference type="GO" id="GO:0043226">
    <property type="term" value="C:organelle"/>
    <property type="evidence" value="ECO:0007669"/>
    <property type="project" value="UniProtKB-ARBA"/>
</dbReference>